<accession>A0A420E5A9</accession>
<evidence type="ECO:0000259" key="2">
    <source>
        <dbReference type="Pfam" id="PF01548"/>
    </source>
</evidence>
<dbReference type="PANTHER" id="PTHR33055:SF3">
    <property type="entry name" value="PUTATIVE TRANSPOSASE FOR IS117-RELATED"/>
    <property type="match status" value="1"/>
</dbReference>
<dbReference type="AlphaFoldDB" id="A0A420E5A9"/>
<keyword evidence="1" id="KW-0175">Coiled coil</keyword>
<feature type="coiled-coil region" evidence="1">
    <location>
        <begin position="158"/>
        <end position="185"/>
    </location>
</feature>
<proteinExistence type="predicted"/>
<dbReference type="GO" id="GO:0006313">
    <property type="term" value="P:DNA transposition"/>
    <property type="evidence" value="ECO:0007669"/>
    <property type="project" value="InterPro"/>
</dbReference>
<name>A0A420E5A9_9FLAO</name>
<dbReference type="InterPro" id="IPR047650">
    <property type="entry name" value="Transpos_IS110"/>
</dbReference>
<comment type="caution">
    <text evidence="4">The sequence shown here is derived from an EMBL/GenBank/DDBJ whole genome shotgun (WGS) entry which is preliminary data.</text>
</comment>
<gene>
    <name evidence="4" type="ORF">C8N26_0024</name>
</gene>
<evidence type="ECO:0000259" key="3">
    <source>
        <dbReference type="Pfam" id="PF02371"/>
    </source>
</evidence>
<organism evidence="4 5">
    <name type="scientific">Tenacibaculum lutimaris</name>
    <dbReference type="NCBI Taxonomy" id="285258"/>
    <lineage>
        <taxon>Bacteria</taxon>
        <taxon>Pseudomonadati</taxon>
        <taxon>Bacteroidota</taxon>
        <taxon>Flavobacteriia</taxon>
        <taxon>Flavobacteriales</taxon>
        <taxon>Flavobacteriaceae</taxon>
        <taxon>Tenacibaculum</taxon>
    </lineage>
</organism>
<dbReference type="Pfam" id="PF02371">
    <property type="entry name" value="Transposase_20"/>
    <property type="match status" value="1"/>
</dbReference>
<dbReference type="InterPro" id="IPR002525">
    <property type="entry name" value="Transp_IS110-like_N"/>
</dbReference>
<dbReference type="InterPro" id="IPR003346">
    <property type="entry name" value="Transposase_20"/>
</dbReference>
<dbReference type="EMBL" id="RAQM01000005">
    <property type="protein sequence ID" value="RKF05337.1"/>
    <property type="molecule type" value="Genomic_DNA"/>
</dbReference>
<dbReference type="NCBIfam" id="NF033542">
    <property type="entry name" value="transpos_IS110"/>
    <property type="match status" value="1"/>
</dbReference>
<evidence type="ECO:0000313" key="4">
    <source>
        <dbReference type="EMBL" id="RKF05337.1"/>
    </source>
</evidence>
<dbReference type="PANTHER" id="PTHR33055">
    <property type="entry name" value="TRANSPOSASE FOR INSERTION SEQUENCE ELEMENT IS1111A"/>
    <property type="match status" value="1"/>
</dbReference>
<evidence type="ECO:0000313" key="5">
    <source>
        <dbReference type="Proteomes" id="UP000285780"/>
    </source>
</evidence>
<protein>
    <submittedName>
        <fullName evidence="4">Transposase</fullName>
    </submittedName>
</protein>
<feature type="domain" description="Transposase IS116/IS110/IS902 C-terminal" evidence="3">
    <location>
        <begin position="192"/>
        <end position="277"/>
    </location>
</feature>
<reference evidence="4 5" key="1">
    <citation type="submission" date="2018-09" db="EMBL/GenBank/DDBJ databases">
        <title>Genomic Encyclopedia of Archaeal and Bacterial Type Strains, Phase II (KMG-II): from individual species to whole genera.</title>
        <authorList>
            <person name="Goeker M."/>
        </authorList>
    </citation>
    <scope>NUCLEOTIDE SEQUENCE [LARGE SCALE GENOMIC DNA]</scope>
    <source>
        <strain evidence="4 5">DSM 16505</strain>
    </source>
</reference>
<dbReference type="RefSeq" id="WP_120185524.1">
    <property type="nucleotide sequence ID" value="NZ_RAQM01000005.1"/>
</dbReference>
<evidence type="ECO:0000256" key="1">
    <source>
        <dbReference type="SAM" id="Coils"/>
    </source>
</evidence>
<keyword evidence="5" id="KW-1185">Reference proteome</keyword>
<dbReference type="Proteomes" id="UP000285780">
    <property type="component" value="Unassembled WGS sequence"/>
</dbReference>
<feature type="domain" description="Transposase IS110-like N-terminal" evidence="2">
    <location>
        <begin position="9"/>
        <end position="145"/>
    </location>
</feature>
<dbReference type="GO" id="GO:0003677">
    <property type="term" value="F:DNA binding"/>
    <property type="evidence" value="ECO:0007669"/>
    <property type="project" value="InterPro"/>
</dbReference>
<sequence length="321" mass="36283">MSKNKQFLGIDVSKDVLDVYDYQGNWYQFKNDESGFKELLLITSDLTHCIMEATGYYHVRLAYFLIEKGVLVSVENPLKVKRFIQMNLSKVKTDKSDAKQLYNYGVSQDPSIWKGESKDQQESLQIVRLLGVYTKQSTQLKNKLHGESVLGTPSKLVVASLKRQLKNIQKEMVKLEDLLLENVKKSYQEEVTLLKSIPGIGGKTALMLLVFTDGFKRFTSAKELCSYAGITPTIRESGSSIKGRPRISKMGNPKLRNLLFMCSFNACKYNKACRELYDRIVAKGKSKKLALIAVCNKLLKQAFAIVKSGLPYDANYKSTLV</sequence>
<dbReference type="GO" id="GO:0004803">
    <property type="term" value="F:transposase activity"/>
    <property type="evidence" value="ECO:0007669"/>
    <property type="project" value="InterPro"/>
</dbReference>
<dbReference type="Pfam" id="PF01548">
    <property type="entry name" value="DEDD_Tnp_IS110"/>
    <property type="match status" value="1"/>
</dbReference>